<keyword evidence="7 10" id="KW-0560">Oxidoreductase</keyword>
<proteinExistence type="inferred from homology"/>
<evidence type="ECO:0000313" key="12">
    <source>
        <dbReference type="EMBL" id="GAA1825876.1"/>
    </source>
</evidence>
<dbReference type="CDD" id="cd01335">
    <property type="entry name" value="Radical_SAM"/>
    <property type="match status" value="1"/>
</dbReference>
<dbReference type="PANTHER" id="PTHR30352:SF5">
    <property type="entry name" value="PYRUVATE FORMATE-LYASE 1-ACTIVATING ENZYME"/>
    <property type="match status" value="1"/>
</dbReference>
<keyword evidence="8 10" id="KW-0408">Iron</keyword>
<dbReference type="PROSITE" id="PS51918">
    <property type="entry name" value="RADICAL_SAM"/>
    <property type="match status" value="1"/>
</dbReference>
<dbReference type="InterPro" id="IPR058240">
    <property type="entry name" value="rSAM_sf"/>
</dbReference>
<evidence type="ECO:0000256" key="6">
    <source>
        <dbReference type="ARBA" id="ARBA00022723"/>
    </source>
</evidence>
<dbReference type="Pfam" id="PF04055">
    <property type="entry name" value="Radical_SAM"/>
    <property type="match status" value="1"/>
</dbReference>
<dbReference type="SFLD" id="SFLDS00029">
    <property type="entry name" value="Radical_SAM"/>
    <property type="match status" value="1"/>
</dbReference>
<evidence type="ECO:0000256" key="8">
    <source>
        <dbReference type="ARBA" id="ARBA00023004"/>
    </source>
</evidence>
<name>A0ABN2MHI1_9ACTN</name>
<dbReference type="InterPro" id="IPR013785">
    <property type="entry name" value="Aldolase_TIM"/>
</dbReference>
<dbReference type="EMBL" id="BAAALT010000226">
    <property type="protein sequence ID" value="GAA1825876.1"/>
    <property type="molecule type" value="Genomic_DNA"/>
</dbReference>
<dbReference type="PROSITE" id="PS01087">
    <property type="entry name" value="RADICAL_ACTIVATING"/>
    <property type="match status" value="1"/>
</dbReference>
<keyword evidence="4 10" id="KW-0004">4Fe-4S</keyword>
<evidence type="ECO:0000256" key="3">
    <source>
        <dbReference type="ARBA" id="ARBA00021356"/>
    </source>
</evidence>
<dbReference type="SFLD" id="SFLDG01066">
    <property type="entry name" value="organic_radical-activating_enz"/>
    <property type="match status" value="1"/>
</dbReference>
<accession>A0ABN2MHI1</accession>
<evidence type="ECO:0000256" key="9">
    <source>
        <dbReference type="ARBA" id="ARBA00023014"/>
    </source>
</evidence>
<dbReference type="InterPro" id="IPR034457">
    <property type="entry name" value="Organic_radical-activating"/>
</dbReference>
<protein>
    <recommendedName>
        <fullName evidence="3 10">Pyruvate formate-lyase-activating enzyme</fullName>
        <ecNumber evidence="10">1.97.1.4</ecNumber>
    </recommendedName>
</protein>
<dbReference type="PANTHER" id="PTHR30352">
    <property type="entry name" value="PYRUVATE FORMATE-LYASE-ACTIVATING ENZYME"/>
    <property type="match status" value="1"/>
</dbReference>
<dbReference type="EC" id="1.97.1.4" evidence="10"/>
<comment type="subcellular location">
    <subcellularLocation>
        <location evidence="10">Cytoplasm</location>
    </subcellularLocation>
</comment>
<dbReference type="Proteomes" id="UP001500218">
    <property type="component" value="Unassembled WGS sequence"/>
</dbReference>
<evidence type="ECO:0000259" key="11">
    <source>
        <dbReference type="PROSITE" id="PS51918"/>
    </source>
</evidence>
<keyword evidence="10" id="KW-0963">Cytoplasm</keyword>
<evidence type="ECO:0000256" key="4">
    <source>
        <dbReference type="ARBA" id="ARBA00022485"/>
    </source>
</evidence>
<dbReference type="InterPro" id="IPR012838">
    <property type="entry name" value="PFL1_activating"/>
</dbReference>
<evidence type="ECO:0000256" key="5">
    <source>
        <dbReference type="ARBA" id="ARBA00022691"/>
    </source>
</evidence>
<evidence type="ECO:0000313" key="13">
    <source>
        <dbReference type="Proteomes" id="UP001500218"/>
    </source>
</evidence>
<comment type="caution">
    <text evidence="12">The sequence shown here is derived from an EMBL/GenBank/DDBJ whole genome shotgun (WGS) entry which is preliminary data.</text>
</comment>
<dbReference type="SUPFAM" id="SSF102114">
    <property type="entry name" value="Radical SAM enzymes"/>
    <property type="match status" value="1"/>
</dbReference>
<evidence type="ECO:0000256" key="10">
    <source>
        <dbReference type="RuleBase" id="RU362053"/>
    </source>
</evidence>
<evidence type="ECO:0000256" key="7">
    <source>
        <dbReference type="ARBA" id="ARBA00023002"/>
    </source>
</evidence>
<sequence length="250" mass="26926">MAADPATSASVHSWDISTGVDGPGTRFVLFLSGCPLRCQFCQNPDTWHMRDGNRMSLEEVMREVRRYERFLHVAHGGVTCSGGEPLLQSLFVTSFFHSCKDLGLHTALDTAGLLGVRADADLLAGTDLVLLDIKSYDPDTYRLITGKEVAPTLAFARRLADLGKAMWIRFVLVPGLSDDPANVAGLADFVAGLGPVVQRVEVLPYHRLGVPKWAALGRPYPLAGTPAPTPEQVSAATASFAERQLPVLSA</sequence>
<dbReference type="RefSeq" id="WP_344137842.1">
    <property type="nucleotide sequence ID" value="NZ_BAAALT010000226.1"/>
</dbReference>
<keyword evidence="13" id="KW-1185">Reference proteome</keyword>
<dbReference type="InterPro" id="IPR007197">
    <property type="entry name" value="rSAM"/>
</dbReference>
<evidence type="ECO:0000256" key="2">
    <source>
        <dbReference type="ARBA" id="ARBA00009777"/>
    </source>
</evidence>
<gene>
    <name evidence="12" type="primary">pflA_2</name>
    <name evidence="12" type="ORF">GCM10009682_51970</name>
</gene>
<feature type="domain" description="Radical SAM core" evidence="11">
    <location>
        <begin position="20"/>
        <end position="250"/>
    </location>
</feature>
<reference evidence="12 13" key="1">
    <citation type="journal article" date="2019" name="Int. J. Syst. Evol. Microbiol.">
        <title>The Global Catalogue of Microorganisms (GCM) 10K type strain sequencing project: providing services to taxonomists for standard genome sequencing and annotation.</title>
        <authorList>
            <consortium name="The Broad Institute Genomics Platform"/>
            <consortium name="The Broad Institute Genome Sequencing Center for Infectious Disease"/>
            <person name="Wu L."/>
            <person name="Ma J."/>
        </authorList>
    </citation>
    <scope>NUCLEOTIDE SEQUENCE [LARGE SCALE GENOMIC DNA]</scope>
    <source>
        <strain evidence="12 13">JCM 13250</strain>
    </source>
</reference>
<dbReference type="InterPro" id="IPR001989">
    <property type="entry name" value="Radical_activat_CS"/>
</dbReference>
<comment type="function">
    <text evidence="1 10">Activation of pyruvate formate-lyase under anaerobic conditions by generation of an organic free radical, using S-adenosylmethionine and reduced flavodoxin as cosubstrates to produce 5'-deoxy-adenosine.</text>
</comment>
<keyword evidence="12" id="KW-0670">Pyruvate</keyword>
<comment type="cofactor">
    <cofactor evidence="10">
        <name>[4Fe-4S] cluster</name>
        <dbReference type="ChEBI" id="CHEBI:49883"/>
    </cofactor>
    <text evidence="10">Binds 1 [4Fe-4S] cluster. The cluster is coordinated with 3 cysteines and an exchangeable S-adenosyl-L-methionine.</text>
</comment>
<keyword evidence="5 10" id="KW-0949">S-adenosyl-L-methionine</keyword>
<dbReference type="NCBIfam" id="TIGR02493">
    <property type="entry name" value="PFLA"/>
    <property type="match status" value="1"/>
</dbReference>
<organism evidence="12 13">
    <name type="scientific">Luedemannella flava</name>
    <dbReference type="NCBI Taxonomy" id="349316"/>
    <lineage>
        <taxon>Bacteria</taxon>
        <taxon>Bacillati</taxon>
        <taxon>Actinomycetota</taxon>
        <taxon>Actinomycetes</taxon>
        <taxon>Micromonosporales</taxon>
        <taxon>Micromonosporaceae</taxon>
        <taxon>Luedemannella</taxon>
    </lineage>
</organism>
<keyword evidence="9 10" id="KW-0411">Iron-sulfur</keyword>
<evidence type="ECO:0000256" key="1">
    <source>
        <dbReference type="ARBA" id="ARBA00003141"/>
    </source>
</evidence>
<comment type="catalytic activity">
    <reaction evidence="10">
        <text>glycyl-[formate C-acetyltransferase] + reduced [flavodoxin] + S-adenosyl-L-methionine = glycin-2-yl radical-[formate C-acetyltransferase] + semiquinone [flavodoxin] + 5'-deoxyadenosine + L-methionine + H(+)</text>
        <dbReference type="Rhea" id="RHEA:19225"/>
        <dbReference type="Rhea" id="RHEA-COMP:10622"/>
        <dbReference type="Rhea" id="RHEA-COMP:12190"/>
        <dbReference type="Rhea" id="RHEA-COMP:12191"/>
        <dbReference type="Rhea" id="RHEA-COMP:14480"/>
        <dbReference type="ChEBI" id="CHEBI:15378"/>
        <dbReference type="ChEBI" id="CHEBI:17319"/>
        <dbReference type="ChEBI" id="CHEBI:29947"/>
        <dbReference type="ChEBI" id="CHEBI:32722"/>
        <dbReference type="ChEBI" id="CHEBI:57618"/>
        <dbReference type="ChEBI" id="CHEBI:57844"/>
        <dbReference type="ChEBI" id="CHEBI:59789"/>
        <dbReference type="ChEBI" id="CHEBI:140311"/>
        <dbReference type="EC" id="1.97.1.4"/>
    </reaction>
</comment>
<dbReference type="Gene3D" id="3.20.20.70">
    <property type="entry name" value="Aldolase class I"/>
    <property type="match status" value="1"/>
</dbReference>
<keyword evidence="6 10" id="KW-0479">Metal-binding</keyword>
<comment type="similarity">
    <text evidence="2 10">Belongs to the organic radical-activating enzymes family.</text>
</comment>